<dbReference type="AlphaFoldDB" id="A0A0S4QZJ5"/>
<dbReference type="PANTHER" id="PTHR36451:SF1">
    <property type="entry name" value="OMEGA-HYDROXY-BETA-DIHYDROMENAQUINONE-9 SULFOTRANSFERASE STF3"/>
    <property type="match status" value="1"/>
</dbReference>
<accession>A0A0S4QZJ5</accession>
<protein>
    <submittedName>
        <fullName evidence="1">Sulfotransferase family protein</fullName>
    </submittedName>
</protein>
<dbReference type="InterPro" id="IPR052736">
    <property type="entry name" value="Stf3_sulfotransferase"/>
</dbReference>
<dbReference type="Pfam" id="PF13469">
    <property type="entry name" value="Sulfotransfer_3"/>
    <property type="match status" value="1"/>
</dbReference>
<evidence type="ECO:0000313" key="2">
    <source>
        <dbReference type="Proteomes" id="UP000198802"/>
    </source>
</evidence>
<sequence>MDGHEELLDAARDETGLEDFGNDSFREGLELLTRSLRVEARLNSTGESVLRKLLVGLLSQRLQVEDWYRRHPEIEDEPVVAPLIGLGLPRTGSTALSFLLAEDPQARSLRTWEASRPCPPPSTGDGLDLRIDDSRSEVAFRTKSSPRRGALVPASATGPTECQSLMALDFKAHFFQAFAHVPSYSKWLLDNADLATTYQYERRVLKLLQWGFPAVPWRLKCPTHLLFLEQLDQAFPDARFVMTHRDPAEVMVSAADLYAAVARSYSDDIDPLYLGALNVEHWSVGMERALSFREKGRDDRFYDIDFRAMQRDPIGEVRGLYAWLGEPVTDAFEAGMARWWRENAEKREANVHPDPATFGIDVEEIRPLFAEYTVRAARWTTR</sequence>
<dbReference type="RefSeq" id="WP_091286608.1">
    <property type="nucleotide sequence ID" value="NZ_FAOZ01000051.1"/>
</dbReference>
<proteinExistence type="predicted"/>
<gene>
    <name evidence="1" type="ORF">Ga0074812_15134</name>
</gene>
<keyword evidence="2" id="KW-1185">Reference proteome</keyword>
<keyword evidence="1" id="KW-0808">Transferase</keyword>
<dbReference type="InterPro" id="IPR027417">
    <property type="entry name" value="P-loop_NTPase"/>
</dbReference>
<evidence type="ECO:0000313" key="1">
    <source>
        <dbReference type="EMBL" id="CUU60973.1"/>
    </source>
</evidence>
<dbReference type="SUPFAM" id="SSF52540">
    <property type="entry name" value="P-loop containing nucleoside triphosphate hydrolases"/>
    <property type="match status" value="1"/>
</dbReference>
<dbReference type="Gene3D" id="3.40.50.300">
    <property type="entry name" value="P-loop containing nucleotide triphosphate hydrolases"/>
    <property type="match status" value="1"/>
</dbReference>
<reference evidence="2" key="1">
    <citation type="submission" date="2015-11" db="EMBL/GenBank/DDBJ databases">
        <authorList>
            <person name="Varghese N."/>
        </authorList>
    </citation>
    <scope>NUCLEOTIDE SEQUENCE [LARGE SCALE GENOMIC DNA]</scope>
    <source>
        <strain evidence="2">DSM 45899</strain>
    </source>
</reference>
<dbReference type="EMBL" id="FAOZ01000051">
    <property type="protein sequence ID" value="CUU60973.1"/>
    <property type="molecule type" value="Genomic_DNA"/>
</dbReference>
<organism evidence="1 2">
    <name type="scientific">Parafrankia irregularis</name>
    <dbReference type="NCBI Taxonomy" id="795642"/>
    <lineage>
        <taxon>Bacteria</taxon>
        <taxon>Bacillati</taxon>
        <taxon>Actinomycetota</taxon>
        <taxon>Actinomycetes</taxon>
        <taxon>Frankiales</taxon>
        <taxon>Frankiaceae</taxon>
        <taxon>Parafrankia</taxon>
    </lineage>
</organism>
<dbReference type="GO" id="GO:0016740">
    <property type="term" value="F:transferase activity"/>
    <property type="evidence" value="ECO:0007669"/>
    <property type="project" value="UniProtKB-KW"/>
</dbReference>
<dbReference type="PANTHER" id="PTHR36451">
    <property type="entry name" value="PAPS-DEPENDENT SULFOTRANSFERASE STF3"/>
    <property type="match status" value="1"/>
</dbReference>
<dbReference type="Proteomes" id="UP000198802">
    <property type="component" value="Unassembled WGS sequence"/>
</dbReference>
<name>A0A0S4QZJ5_9ACTN</name>